<name>A0A0A9FU01_ARUDO</name>
<protein>
    <submittedName>
        <fullName evidence="1">Uncharacterized protein</fullName>
    </submittedName>
</protein>
<sequence length="13" mass="1641">MMMHLSLYREKTT</sequence>
<organism evidence="1">
    <name type="scientific">Arundo donax</name>
    <name type="common">Giant reed</name>
    <name type="synonym">Donax arundinaceus</name>
    <dbReference type="NCBI Taxonomy" id="35708"/>
    <lineage>
        <taxon>Eukaryota</taxon>
        <taxon>Viridiplantae</taxon>
        <taxon>Streptophyta</taxon>
        <taxon>Embryophyta</taxon>
        <taxon>Tracheophyta</taxon>
        <taxon>Spermatophyta</taxon>
        <taxon>Magnoliopsida</taxon>
        <taxon>Liliopsida</taxon>
        <taxon>Poales</taxon>
        <taxon>Poaceae</taxon>
        <taxon>PACMAD clade</taxon>
        <taxon>Arundinoideae</taxon>
        <taxon>Arundineae</taxon>
        <taxon>Arundo</taxon>
    </lineage>
</organism>
<reference evidence="1" key="1">
    <citation type="submission" date="2014-09" db="EMBL/GenBank/DDBJ databases">
        <authorList>
            <person name="Magalhaes I.L.F."/>
            <person name="Oliveira U."/>
            <person name="Santos F.R."/>
            <person name="Vidigal T.H.D.A."/>
            <person name="Brescovit A.D."/>
            <person name="Santos A.J."/>
        </authorList>
    </citation>
    <scope>NUCLEOTIDE SEQUENCE</scope>
    <source>
        <tissue evidence="1">Shoot tissue taken approximately 20 cm above the soil surface</tissue>
    </source>
</reference>
<accession>A0A0A9FU01</accession>
<evidence type="ECO:0000313" key="1">
    <source>
        <dbReference type="EMBL" id="JAE14704.1"/>
    </source>
</evidence>
<reference evidence="1" key="2">
    <citation type="journal article" date="2015" name="Data Brief">
        <title>Shoot transcriptome of the giant reed, Arundo donax.</title>
        <authorList>
            <person name="Barrero R.A."/>
            <person name="Guerrero F.D."/>
            <person name="Moolhuijzen P."/>
            <person name="Goolsby J.A."/>
            <person name="Tidwell J."/>
            <person name="Bellgard S.E."/>
            <person name="Bellgard M.I."/>
        </authorList>
    </citation>
    <scope>NUCLEOTIDE SEQUENCE</scope>
    <source>
        <tissue evidence="1">Shoot tissue taken approximately 20 cm above the soil surface</tissue>
    </source>
</reference>
<proteinExistence type="predicted"/>
<dbReference type="EMBL" id="GBRH01183192">
    <property type="protein sequence ID" value="JAE14704.1"/>
    <property type="molecule type" value="Transcribed_RNA"/>
</dbReference>